<comment type="caution">
    <text evidence="7">Lacks conserved residue(s) required for the propagation of feature annotation.</text>
</comment>
<feature type="binding site" evidence="7">
    <location>
        <position position="465"/>
    </location>
    <ligand>
        <name>phosphoenolpyruvate</name>
        <dbReference type="ChEBI" id="CHEBI:58702"/>
    </ligand>
</feature>
<dbReference type="CDD" id="cd01556">
    <property type="entry name" value="EPSP_synthase"/>
    <property type="match status" value="1"/>
</dbReference>
<feature type="binding site" evidence="7">
    <location>
        <position position="22"/>
    </location>
    <ligand>
        <name>phosphoenolpyruvate</name>
        <dbReference type="ChEBI" id="CHEBI:58702"/>
    </ligand>
</feature>
<dbReference type="GO" id="GO:0005737">
    <property type="term" value="C:cytoplasm"/>
    <property type="evidence" value="ECO:0007669"/>
    <property type="project" value="UniProtKB-SubCell"/>
</dbReference>
<gene>
    <name evidence="7" type="primary">aroA</name>
    <name evidence="9" type="ORF">APZ18_08775</name>
</gene>
<dbReference type="AlphaFoldDB" id="A0AAW3JRZ5"/>
<feature type="binding site" evidence="7">
    <location>
        <position position="220"/>
    </location>
    <ligand>
        <name>3-phosphoshikimate</name>
        <dbReference type="ChEBI" id="CHEBI:145989"/>
    </ligand>
</feature>
<feature type="binding site" evidence="7">
    <location>
        <position position="395"/>
    </location>
    <ligand>
        <name>3-phosphoshikimate</name>
        <dbReference type="ChEBI" id="CHEBI:145989"/>
    </ligand>
</feature>
<feature type="binding site" evidence="7">
    <location>
        <position position="27"/>
    </location>
    <ligand>
        <name>3-phosphoshikimate</name>
        <dbReference type="ChEBI" id="CHEBI:145989"/>
    </ligand>
</feature>
<keyword evidence="5 7" id="KW-0057">Aromatic amino acid biosynthesis</keyword>
<feature type="domain" description="Enolpyruvate transferase" evidence="8">
    <location>
        <begin position="204"/>
        <end position="473"/>
    </location>
</feature>
<feature type="binding site" evidence="7">
    <location>
        <position position="222"/>
    </location>
    <ligand>
        <name>phosphoenolpyruvate</name>
        <dbReference type="ChEBI" id="CHEBI:58702"/>
    </ligand>
</feature>
<keyword evidence="10" id="KW-1185">Reference proteome</keyword>
<dbReference type="Pfam" id="PF00275">
    <property type="entry name" value="EPSP_synthase"/>
    <property type="match status" value="2"/>
</dbReference>
<dbReference type="Gene3D" id="3.65.10.10">
    <property type="entry name" value="Enolpyruvate transferase domain"/>
    <property type="match status" value="2"/>
</dbReference>
<feature type="active site" description="Proton acceptor" evidence="7">
    <location>
        <position position="368"/>
    </location>
</feature>
<feature type="binding site" evidence="7">
    <location>
        <position position="123"/>
    </location>
    <ligand>
        <name>phosphoenolpyruvate</name>
        <dbReference type="ChEBI" id="CHEBI:58702"/>
    </ligand>
</feature>
<evidence type="ECO:0000313" key="9">
    <source>
        <dbReference type="EMBL" id="KQC84813.1"/>
    </source>
</evidence>
<evidence type="ECO:0000256" key="4">
    <source>
        <dbReference type="ARBA" id="ARBA00022679"/>
    </source>
</evidence>
<keyword evidence="3 7" id="KW-0028">Amino-acid biosynthesis</keyword>
<dbReference type="InterPro" id="IPR001986">
    <property type="entry name" value="Enolpyruvate_Tfrase_dom"/>
</dbReference>
<evidence type="ECO:0000256" key="7">
    <source>
        <dbReference type="HAMAP-Rule" id="MF_00210"/>
    </source>
</evidence>
<feature type="binding site" evidence="7">
    <location>
        <position position="222"/>
    </location>
    <ligand>
        <name>3-phosphoshikimate</name>
        <dbReference type="ChEBI" id="CHEBI:145989"/>
    </ligand>
</feature>
<dbReference type="PANTHER" id="PTHR21090">
    <property type="entry name" value="AROM/DEHYDROQUINATE SYNTHASE"/>
    <property type="match status" value="1"/>
</dbReference>
<comment type="pathway">
    <text evidence="1 7">Metabolic intermediate biosynthesis; chorismate biosynthesis; chorismate from D-erythrose 4-phosphate and phosphoenolpyruvate: step 6/7.</text>
</comment>
<sequence>MTSYKVKKYLKEDIVAEVPGSKSMTNRALLLAAMADGTSRLEGAAFSEDSVHFLKALESMGFKVEADEKRCTVIIEGHGGNIPNKTAGIYVGSAGTAARFLTAFTAMGDGEYVLDSSDQMRKRPMRELLEALESLGAEFTWLGEEYTFPMKVRGILYGRNPVGDVKEKAEIYSDEPEKNRTDISGKVKLNNDKADEPKKKLLNIERINEPKAVALNIDRSSQFLSALLMVLPIAFDDVTIKMTGTREARSYVEMTEQMMKQFGHRGVEKLENDSYRVRGGDYIARDYDIEPDVSAACYFYALAAATGKWAMVKRMRKESLQGDMKFIKLLEKMGCTVSWERDGRQNLWLKGPDGKLKGMEVKMSDFSDQALTLAAIAPFADSEVTITGIAHIRGQESDRIKVIVDELAKMGILCNELPDGVKIHPGTPKNTNIETYNDHRVAMSFAVTGLAGDGMTILNPMCCKKTFAGFFDEIDRLEE</sequence>
<evidence type="ECO:0000256" key="6">
    <source>
        <dbReference type="ARBA" id="ARBA00044633"/>
    </source>
</evidence>
<keyword evidence="4 7" id="KW-0808">Transferase</keyword>
<evidence type="ECO:0000256" key="1">
    <source>
        <dbReference type="ARBA" id="ARBA00004811"/>
    </source>
</evidence>
<evidence type="ECO:0000256" key="5">
    <source>
        <dbReference type="ARBA" id="ARBA00023141"/>
    </source>
</evidence>
<name>A0AAW3JRZ5_9FIRM</name>
<dbReference type="InterPro" id="IPR013792">
    <property type="entry name" value="RNA3'P_cycl/enolpyr_Trfase_a/b"/>
</dbReference>
<evidence type="ECO:0000256" key="3">
    <source>
        <dbReference type="ARBA" id="ARBA00022605"/>
    </source>
</evidence>
<feature type="binding site" evidence="7">
    <location>
        <position position="22"/>
    </location>
    <ligand>
        <name>3-phosphoshikimate</name>
        <dbReference type="ChEBI" id="CHEBI:145989"/>
    </ligand>
</feature>
<dbReference type="PANTHER" id="PTHR21090:SF5">
    <property type="entry name" value="PENTAFUNCTIONAL AROM POLYPEPTIDE"/>
    <property type="match status" value="1"/>
</dbReference>
<comment type="function">
    <text evidence="7">Catalyzes the transfer of the enolpyruvyl moiety of phosphoenolpyruvate (PEP) to the 5-hydroxyl of shikimate-3-phosphate (S3P) to produce enolpyruvyl shikimate-3-phosphate and inorganic phosphate.</text>
</comment>
<feature type="binding site" evidence="7">
    <location>
        <position position="368"/>
    </location>
    <ligand>
        <name>3-phosphoshikimate</name>
        <dbReference type="ChEBI" id="CHEBI:145989"/>
    </ligand>
</feature>
<feature type="binding site" evidence="7">
    <location>
        <position position="95"/>
    </location>
    <ligand>
        <name>phosphoenolpyruvate</name>
        <dbReference type="ChEBI" id="CHEBI:58702"/>
    </ligand>
</feature>
<dbReference type="Proteomes" id="UP000050833">
    <property type="component" value="Unassembled WGS sequence"/>
</dbReference>
<reference evidence="9 10" key="1">
    <citation type="submission" date="2015-10" db="EMBL/GenBank/DDBJ databases">
        <title>Butyribacter intestini gen. nov., sp. nov., a butyric acid-producing bacterium of the family Lachnospiraceae isolated from the human faeces.</title>
        <authorList>
            <person name="Zou Y."/>
            <person name="Xue W."/>
            <person name="Luo G."/>
            <person name="Lv M."/>
        </authorList>
    </citation>
    <scope>NUCLEOTIDE SEQUENCE [LARGE SCALE GENOMIC DNA]</scope>
    <source>
        <strain evidence="9 10">TF01-11</strain>
    </source>
</reference>
<comment type="subunit">
    <text evidence="7">Monomer.</text>
</comment>
<feature type="binding site" evidence="7">
    <location>
        <position position="221"/>
    </location>
    <ligand>
        <name>3-phosphoshikimate</name>
        <dbReference type="ChEBI" id="CHEBI:145989"/>
    </ligand>
</feature>
<dbReference type="SUPFAM" id="SSF55205">
    <property type="entry name" value="EPT/RTPC-like"/>
    <property type="match status" value="2"/>
</dbReference>
<feature type="binding site" evidence="7">
    <location>
        <position position="23"/>
    </location>
    <ligand>
        <name>3-phosphoshikimate</name>
        <dbReference type="ChEBI" id="CHEBI:145989"/>
    </ligand>
</feature>
<organism evidence="9 10">
    <name type="scientific">Butyribacter intestini</name>
    <dbReference type="NCBI Taxonomy" id="1703332"/>
    <lineage>
        <taxon>Bacteria</taxon>
        <taxon>Bacillati</taxon>
        <taxon>Bacillota</taxon>
        <taxon>Clostridia</taxon>
        <taxon>Lachnospirales</taxon>
        <taxon>Lachnospiraceae</taxon>
        <taxon>Butyribacter</taxon>
    </lineage>
</organism>
<dbReference type="EMBL" id="LLKB01000005">
    <property type="protein sequence ID" value="KQC84813.1"/>
    <property type="molecule type" value="Genomic_DNA"/>
</dbReference>
<feature type="binding site" evidence="7">
    <location>
        <position position="440"/>
    </location>
    <ligand>
        <name>phosphoenolpyruvate</name>
        <dbReference type="ChEBI" id="CHEBI:58702"/>
    </ligand>
</feature>
<dbReference type="RefSeq" id="WP_055943954.1">
    <property type="nucleotide sequence ID" value="NZ_JAQDCV010000002.1"/>
</dbReference>
<proteinExistence type="inferred from homology"/>
<comment type="subcellular location">
    <subcellularLocation>
        <location evidence="7">Cytoplasm</location>
    </subcellularLocation>
</comment>
<keyword evidence="7" id="KW-0963">Cytoplasm</keyword>
<evidence type="ECO:0000313" key="10">
    <source>
        <dbReference type="Proteomes" id="UP000050833"/>
    </source>
</evidence>
<comment type="catalytic activity">
    <reaction evidence="6">
        <text>3-phosphoshikimate + phosphoenolpyruvate = 5-O-(1-carboxyvinyl)-3-phosphoshikimate + phosphate</text>
        <dbReference type="Rhea" id="RHEA:21256"/>
        <dbReference type="ChEBI" id="CHEBI:43474"/>
        <dbReference type="ChEBI" id="CHEBI:57701"/>
        <dbReference type="ChEBI" id="CHEBI:58702"/>
        <dbReference type="ChEBI" id="CHEBI:145989"/>
        <dbReference type="EC" id="2.5.1.19"/>
    </reaction>
    <physiologicalReaction direction="left-to-right" evidence="6">
        <dbReference type="Rhea" id="RHEA:21257"/>
    </physiologicalReaction>
</comment>
<comment type="caution">
    <text evidence="9">The sequence shown here is derived from an EMBL/GenBank/DDBJ whole genome shotgun (WGS) entry which is preliminary data.</text>
</comment>
<evidence type="ECO:0000256" key="2">
    <source>
        <dbReference type="ARBA" id="ARBA00009948"/>
    </source>
</evidence>
<dbReference type="HAMAP" id="MF_00210">
    <property type="entry name" value="EPSP_synth"/>
    <property type="match status" value="1"/>
</dbReference>
<dbReference type="PIRSF" id="PIRSF000505">
    <property type="entry name" value="EPSPS"/>
    <property type="match status" value="1"/>
</dbReference>
<feature type="domain" description="Enolpyruvate transferase" evidence="8">
    <location>
        <begin position="17"/>
        <end position="160"/>
    </location>
</feature>
<dbReference type="EC" id="2.5.1.19" evidence="7"/>
<dbReference type="GO" id="GO:0009423">
    <property type="term" value="P:chorismate biosynthetic process"/>
    <property type="evidence" value="ECO:0007669"/>
    <property type="project" value="UniProtKB-UniRule"/>
</dbReference>
<dbReference type="GO" id="GO:0003866">
    <property type="term" value="F:3-phosphoshikimate 1-carboxyvinyltransferase activity"/>
    <property type="evidence" value="ECO:0007669"/>
    <property type="project" value="UniProtKB-UniRule"/>
</dbReference>
<dbReference type="GO" id="GO:0008652">
    <property type="term" value="P:amino acid biosynthetic process"/>
    <property type="evidence" value="ECO:0007669"/>
    <property type="project" value="UniProtKB-KW"/>
</dbReference>
<dbReference type="InterPro" id="IPR036968">
    <property type="entry name" value="Enolpyruvate_Tfrase_sf"/>
</dbReference>
<protein>
    <recommendedName>
        <fullName evidence="7">3-phosphoshikimate 1-carboxyvinyltransferase</fullName>
        <ecNumber evidence="7">2.5.1.19</ecNumber>
    </recommendedName>
    <alternativeName>
        <fullName evidence="7">5-enolpyruvylshikimate-3-phosphate synthase</fullName>
        <shortName evidence="7">EPSP synthase</shortName>
        <shortName evidence="7">EPSPS</shortName>
    </alternativeName>
</protein>
<feature type="binding site" evidence="7">
    <location>
        <position position="399"/>
    </location>
    <ligand>
        <name>phosphoenolpyruvate</name>
        <dbReference type="ChEBI" id="CHEBI:58702"/>
    </ligand>
</feature>
<comment type="similarity">
    <text evidence="2 7">Belongs to the EPSP synthase family.</text>
</comment>
<dbReference type="GO" id="GO:0009073">
    <property type="term" value="P:aromatic amino acid family biosynthetic process"/>
    <property type="evidence" value="ECO:0007669"/>
    <property type="project" value="UniProtKB-KW"/>
</dbReference>
<evidence type="ECO:0000259" key="8">
    <source>
        <dbReference type="Pfam" id="PF00275"/>
    </source>
</evidence>
<dbReference type="InterPro" id="IPR006264">
    <property type="entry name" value="EPSP_synthase"/>
</dbReference>
<accession>A0AAW3JRZ5</accession>